<keyword evidence="2" id="KW-1185">Reference proteome</keyword>
<dbReference type="EMBL" id="LWDX02031170">
    <property type="protein sequence ID" value="OEL27972.1"/>
    <property type="molecule type" value="Genomic_DNA"/>
</dbReference>
<protein>
    <submittedName>
        <fullName evidence="1">Uncharacterized protein</fullName>
    </submittedName>
</protein>
<reference evidence="1 2" key="1">
    <citation type="submission" date="2016-09" db="EMBL/GenBank/DDBJ databases">
        <title>The draft genome of Dichanthelium oligosanthes: A C3 panicoid grass species.</title>
        <authorList>
            <person name="Studer A.J."/>
            <person name="Schnable J.C."/>
            <person name="Brutnell T.P."/>
        </authorList>
    </citation>
    <scope>NUCLEOTIDE SEQUENCE [LARGE SCALE GENOMIC DNA]</scope>
    <source>
        <strain evidence="2">cv. Kellogg 1175</strain>
        <tissue evidence="1">Leaf</tissue>
    </source>
</reference>
<organism evidence="1 2">
    <name type="scientific">Dichanthelium oligosanthes</name>
    <dbReference type="NCBI Taxonomy" id="888268"/>
    <lineage>
        <taxon>Eukaryota</taxon>
        <taxon>Viridiplantae</taxon>
        <taxon>Streptophyta</taxon>
        <taxon>Embryophyta</taxon>
        <taxon>Tracheophyta</taxon>
        <taxon>Spermatophyta</taxon>
        <taxon>Magnoliopsida</taxon>
        <taxon>Liliopsida</taxon>
        <taxon>Poales</taxon>
        <taxon>Poaceae</taxon>
        <taxon>PACMAD clade</taxon>
        <taxon>Panicoideae</taxon>
        <taxon>Panicodae</taxon>
        <taxon>Paniceae</taxon>
        <taxon>Dichantheliinae</taxon>
        <taxon>Dichanthelium</taxon>
    </lineage>
</organism>
<evidence type="ECO:0000313" key="2">
    <source>
        <dbReference type="Proteomes" id="UP000095767"/>
    </source>
</evidence>
<dbReference type="Proteomes" id="UP000095767">
    <property type="component" value="Unassembled WGS sequence"/>
</dbReference>
<dbReference type="AlphaFoldDB" id="A0A1E5VSA7"/>
<proteinExistence type="predicted"/>
<name>A0A1E5VSA7_9POAL</name>
<comment type="caution">
    <text evidence="1">The sequence shown here is derived from an EMBL/GenBank/DDBJ whole genome shotgun (WGS) entry which is preliminary data.</text>
</comment>
<accession>A0A1E5VSA7</accession>
<dbReference type="OrthoDB" id="691180at2759"/>
<sequence>MLVSWKLWKERNARVFNNTTSPSADVFHRIKEETALWVQAAARHLGGLQQAHMQSSQAQEWSPWSAVFSFLI</sequence>
<gene>
    <name evidence="1" type="ORF">BAE44_0011009</name>
</gene>
<evidence type="ECO:0000313" key="1">
    <source>
        <dbReference type="EMBL" id="OEL27972.1"/>
    </source>
</evidence>